<evidence type="ECO:0000313" key="7">
    <source>
        <dbReference type="Proteomes" id="UP000515121"/>
    </source>
</evidence>
<dbReference type="InterPro" id="IPR004146">
    <property type="entry name" value="DC1"/>
</dbReference>
<dbReference type="PANTHER" id="PTHR32410:SF203">
    <property type="entry name" value="CYSTEINE_HISTIDINE-RICH C1 DOMAIN FAMILY PROTEIN"/>
    <property type="match status" value="1"/>
</dbReference>
<organism evidence="7 8">
    <name type="scientific">Durio zibethinus</name>
    <name type="common">Durian</name>
    <dbReference type="NCBI Taxonomy" id="66656"/>
    <lineage>
        <taxon>Eukaryota</taxon>
        <taxon>Viridiplantae</taxon>
        <taxon>Streptophyta</taxon>
        <taxon>Embryophyta</taxon>
        <taxon>Tracheophyta</taxon>
        <taxon>Spermatophyta</taxon>
        <taxon>Magnoliopsida</taxon>
        <taxon>eudicotyledons</taxon>
        <taxon>Gunneridae</taxon>
        <taxon>Pentapetalae</taxon>
        <taxon>rosids</taxon>
        <taxon>malvids</taxon>
        <taxon>Malvales</taxon>
        <taxon>Malvaceae</taxon>
        <taxon>Helicteroideae</taxon>
        <taxon>Durio</taxon>
    </lineage>
</organism>
<keyword evidence="4" id="KW-0862">Zinc</keyword>
<dbReference type="Proteomes" id="UP000515121">
    <property type="component" value="Unplaced"/>
</dbReference>
<feature type="compositionally biased region" description="Acidic residues" evidence="5">
    <location>
        <begin position="648"/>
        <end position="659"/>
    </location>
</feature>
<dbReference type="GO" id="GO:0008270">
    <property type="term" value="F:zinc ion binding"/>
    <property type="evidence" value="ECO:0007669"/>
    <property type="project" value="UniProtKB-KW"/>
</dbReference>
<dbReference type="SUPFAM" id="SSF57889">
    <property type="entry name" value="Cysteine-rich domain"/>
    <property type="match status" value="6"/>
</dbReference>
<evidence type="ECO:0000256" key="3">
    <source>
        <dbReference type="ARBA" id="ARBA00022771"/>
    </source>
</evidence>
<dbReference type="AlphaFoldDB" id="A0A6P5YU09"/>
<evidence type="ECO:0000256" key="1">
    <source>
        <dbReference type="ARBA" id="ARBA00022723"/>
    </source>
</evidence>
<gene>
    <name evidence="8" type="primary">LOC111294621</name>
</gene>
<dbReference type="PANTHER" id="PTHR32410">
    <property type="entry name" value="CYSTEINE/HISTIDINE-RICH C1 DOMAIN FAMILY PROTEIN"/>
    <property type="match status" value="1"/>
</dbReference>
<keyword evidence="7" id="KW-1185">Reference proteome</keyword>
<dbReference type="SMART" id="SM00249">
    <property type="entry name" value="PHD"/>
    <property type="match status" value="4"/>
</dbReference>
<feature type="region of interest" description="Disordered" evidence="5">
    <location>
        <begin position="635"/>
        <end position="675"/>
    </location>
</feature>
<evidence type="ECO:0000256" key="5">
    <source>
        <dbReference type="SAM" id="MobiDB-lite"/>
    </source>
</evidence>
<dbReference type="OrthoDB" id="998884at2759"/>
<dbReference type="InterPro" id="IPR046349">
    <property type="entry name" value="C1-like_sf"/>
</dbReference>
<dbReference type="GeneID" id="111294621"/>
<dbReference type="InterPro" id="IPR001965">
    <property type="entry name" value="Znf_PHD"/>
</dbReference>
<evidence type="ECO:0000313" key="8">
    <source>
        <dbReference type="RefSeq" id="XP_022743777.1"/>
    </source>
</evidence>
<keyword evidence="1" id="KW-0479">Metal-binding</keyword>
<dbReference type="PROSITE" id="PS50081">
    <property type="entry name" value="ZF_DAG_PE_2"/>
    <property type="match status" value="1"/>
</dbReference>
<accession>A0A6P5YU09</accession>
<evidence type="ECO:0000256" key="2">
    <source>
        <dbReference type="ARBA" id="ARBA00022737"/>
    </source>
</evidence>
<keyword evidence="2" id="KW-0677">Repeat</keyword>
<dbReference type="SMART" id="SM00109">
    <property type="entry name" value="C1"/>
    <property type="match status" value="4"/>
</dbReference>
<reference evidence="8" key="1">
    <citation type="submission" date="2025-08" db="UniProtKB">
        <authorList>
            <consortium name="RefSeq"/>
        </authorList>
    </citation>
    <scope>IDENTIFICATION</scope>
    <source>
        <tissue evidence="8">Fruit stalk</tissue>
    </source>
</reference>
<protein>
    <submittedName>
        <fullName evidence="8">Uncharacterized protein LOC111294621</fullName>
    </submittedName>
</protein>
<dbReference type="InterPro" id="IPR002219">
    <property type="entry name" value="PKC_DAG/PE"/>
</dbReference>
<dbReference type="KEGG" id="dzi:111294621"/>
<evidence type="ECO:0000259" key="6">
    <source>
        <dbReference type="PROSITE" id="PS50081"/>
    </source>
</evidence>
<proteinExistence type="predicted"/>
<sequence>MEFKHFLHNHDLTFIEVGKENNTMSCFGCLDIICGPAYVCEKCNMFDMHKSCAELPPQMQRDAFHPHPLRFTLGNVIVCDRCEILRAFSFSYSCMNCTFNLDFRCAVTISNDCELANHEALQEGRRIKTTIHHFSHNHQLTRCKFSLLKTVLGKEIFKYLWKLEKPKCMACKQKLHDILIYTCIHCRLVIHESCVNDMPRQVLQSPFHPQHILLARQIHKGSSYRCSACKEEVKGISFYCNQCDVNMHVSCTKYRTRAIKHNCHPHHLLHLGKSIISNISCDACYKDCDDSFFGCIKCDFYIDVECIQLPLIVKHKRHLHPLVLKNLFVEDDSGDYYCDMCETERNAEHHVYFCKECTYIGHIDCVIPEVEPTEEMFSNQRTEKNFDKPEIANKRMELKGILVHNEKRQIEHVTHQHPLNYYEVIEKKEDLLCKACNLEINGEGYGCESCEYYLHKTCAKLSYGLLHPLHTQHPLKLLLCEFYLHISCANSLRRALESKLHEHPLFYFGTECQELFMGDHGHPLTICNGCKYSLGGVPFYRCILCCLNFHLACVLIPHFIKSKCHIHPLTLRDCFVEDDSGEYYCEICEKERLPKDHIYFCEECGGLFVAHIECMLNYMEEEIAATEESSSNLILDFENTPRQAENEASTDDSKEEEQSNNENSAMESSTERAAE</sequence>
<dbReference type="Pfam" id="PF03107">
    <property type="entry name" value="C1_2"/>
    <property type="match status" value="5"/>
</dbReference>
<dbReference type="InterPro" id="IPR053192">
    <property type="entry name" value="Vacuole_Formation_Reg"/>
</dbReference>
<evidence type="ECO:0000256" key="4">
    <source>
        <dbReference type="ARBA" id="ARBA00022833"/>
    </source>
</evidence>
<feature type="domain" description="Phorbol-ester/DAG-type" evidence="6">
    <location>
        <begin position="210"/>
        <end position="263"/>
    </location>
</feature>
<dbReference type="Gene3D" id="3.30.60.20">
    <property type="match status" value="1"/>
</dbReference>
<name>A0A6P5YU09_DURZI</name>
<dbReference type="RefSeq" id="XP_022743777.1">
    <property type="nucleotide sequence ID" value="XM_022888042.1"/>
</dbReference>
<keyword evidence="3" id="KW-0863">Zinc-finger</keyword>